<keyword evidence="1" id="KW-0812">Transmembrane</keyword>
<sequence length="115" mass="12223">MAAVGGIVVGLSHGIVGVAAGLLIANWISVWFFVVPALRLAAIRLQVMVRSVAFVTLAAILSMGAALVPRFTLYQSHSAIVLAAQLGASALVYLILIWFGERDYLIMARGKRSLT</sequence>
<gene>
    <name evidence="2" type="ORF">FHU33_4626</name>
</gene>
<feature type="transmembrane region" description="Helical" evidence="1">
    <location>
        <begin position="15"/>
        <end position="35"/>
    </location>
</feature>
<reference evidence="2 3" key="1">
    <citation type="submission" date="2019-06" db="EMBL/GenBank/DDBJ databases">
        <title>Sequencing the genomes of 1000 actinobacteria strains.</title>
        <authorList>
            <person name="Klenk H.-P."/>
        </authorList>
    </citation>
    <scope>NUCLEOTIDE SEQUENCE [LARGE SCALE GENOMIC DNA]</scope>
    <source>
        <strain evidence="2 3">DSM 46837</strain>
    </source>
</reference>
<evidence type="ECO:0000313" key="3">
    <source>
        <dbReference type="Proteomes" id="UP000319865"/>
    </source>
</evidence>
<comment type="caution">
    <text evidence="2">The sequence shown here is derived from an EMBL/GenBank/DDBJ whole genome shotgun (WGS) entry which is preliminary data.</text>
</comment>
<organism evidence="2 3">
    <name type="scientific">Blastococcus colisei</name>
    <dbReference type="NCBI Taxonomy" id="1564162"/>
    <lineage>
        <taxon>Bacteria</taxon>
        <taxon>Bacillati</taxon>
        <taxon>Actinomycetota</taxon>
        <taxon>Actinomycetes</taxon>
        <taxon>Geodermatophilales</taxon>
        <taxon>Geodermatophilaceae</taxon>
        <taxon>Blastococcus</taxon>
    </lineage>
</organism>
<feature type="transmembrane region" description="Helical" evidence="1">
    <location>
        <begin position="47"/>
        <end position="67"/>
    </location>
</feature>
<keyword evidence="1" id="KW-0472">Membrane</keyword>
<accession>A0A543P1I3</accession>
<evidence type="ECO:0008006" key="4">
    <source>
        <dbReference type="Google" id="ProtNLM"/>
    </source>
</evidence>
<feature type="transmembrane region" description="Helical" evidence="1">
    <location>
        <begin position="79"/>
        <end position="99"/>
    </location>
</feature>
<protein>
    <recommendedName>
        <fullName evidence="4">Polysaccharide biosynthesis protein C-terminal domain-containing protein</fullName>
    </recommendedName>
</protein>
<name>A0A543P1I3_9ACTN</name>
<keyword evidence="3" id="KW-1185">Reference proteome</keyword>
<evidence type="ECO:0000313" key="2">
    <source>
        <dbReference type="EMBL" id="TQN37952.1"/>
    </source>
</evidence>
<dbReference type="Proteomes" id="UP000319865">
    <property type="component" value="Unassembled WGS sequence"/>
</dbReference>
<keyword evidence="1" id="KW-1133">Transmembrane helix</keyword>
<proteinExistence type="predicted"/>
<dbReference type="EMBL" id="VFQE01000002">
    <property type="protein sequence ID" value="TQN37952.1"/>
    <property type="molecule type" value="Genomic_DNA"/>
</dbReference>
<evidence type="ECO:0000256" key="1">
    <source>
        <dbReference type="SAM" id="Phobius"/>
    </source>
</evidence>
<dbReference type="AlphaFoldDB" id="A0A543P1I3"/>